<dbReference type="EMBL" id="JWLZ01000001">
    <property type="protein sequence ID" value="KHT65591.1"/>
    <property type="molecule type" value="Genomic_DNA"/>
</dbReference>
<dbReference type="UniPathway" id="UPA00242"/>
<dbReference type="GO" id="GO:0030246">
    <property type="term" value="F:carbohydrate binding"/>
    <property type="evidence" value="ECO:0007669"/>
    <property type="project" value="InterPro"/>
</dbReference>
<evidence type="ECO:0000313" key="10">
    <source>
        <dbReference type="Proteomes" id="UP000031278"/>
    </source>
</evidence>
<dbReference type="GO" id="GO:0004034">
    <property type="term" value="F:aldose 1-epimerase activity"/>
    <property type="evidence" value="ECO:0007669"/>
    <property type="project" value="UniProtKB-EC"/>
</dbReference>
<dbReference type="NCBIfam" id="NF008277">
    <property type="entry name" value="PRK11055.1"/>
    <property type="match status" value="1"/>
</dbReference>
<comment type="caution">
    <text evidence="9">The sequence shown here is derived from an EMBL/GenBank/DDBJ whole genome shotgun (WGS) entry which is preliminary data.</text>
</comment>
<dbReference type="InterPro" id="IPR014718">
    <property type="entry name" value="GH-type_carb-bd"/>
</dbReference>
<dbReference type="InterPro" id="IPR011013">
    <property type="entry name" value="Gal_mutarotase_sf_dom"/>
</dbReference>
<dbReference type="GO" id="GO:0033499">
    <property type="term" value="P:galactose catabolic process via UDP-galactose, Leloir pathway"/>
    <property type="evidence" value="ECO:0007669"/>
    <property type="project" value="TreeGrafter"/>
</dbReference>
<comment type="similarity">
    <text evidence="2 5">Belongs to the aldose epimerase family.</text>
</comment>
<feature type="binding site" evidence="8">
    <location>
        <begin position="75"/>
        <end position="76"/>
    </location>
    <ligand>
        <name>beta-D-galactose</name>
        <dbReference type="ChEBI" id="CHEBI:27667"/>
    </ligand>
</feature>
<comment type="catalytic activity">
    <reaction evidence="5">
        <text>alpha-D-glucose = beta-D-glucose</text>
        <dbReference type="Rhea" id="RHEA:10264"/>
        <dbReference type="ChEBI" id="CHEBI:15903"/>
        <dbReference type="ChEBI" id="CHEBI:17925"/>
        <dbReference type="EC" id="5.1.3.3"/>
    </reaction>
</comment>
<dbReference type="InterPro" id="IPR015443">
    <property type="entry name" value="Aldose_1-epimerase"/>
</dbReference>
<dbReference type="SUPFAM" id="SSF74650">
    <property type="entry name" value="Galactose mutarotase-like"/>
    <property type="match status" value="1"/>
</dbReference>
<dbReference type="PANTHER" id="PTHR10091:SF0">
    <property type="entry name" value="GALACTOSE MUTAROTASE"/>
    <property type="match status" value="1"/>
</dbReference>
<evidence type="ECO:0000256" key="8">
    <source>
        <dbReference type="PIRSR" id="PIRSR005096-3"/>
    </source>
</evidence>
<evidence type="ECO:0000256" key="6">
    <source>
        <dbReference type="PIRSR" id="PIRSR005096-1"/>
    </source>
</evidence>
<dbReference type="PANTHER" id="PTHR10091">
    <property type="entry name" value="ALDOSE-1-EPIMERASE"/>
    <property type="match status" value="1"/>
</dbReference>
<accession>A0A0B9H3U9</accession>
<evidence type="ECO:0000256" key="4">
    <source>
        <dbReference type="ARBA" id="ARBA00023277"/>
    </source>
</evidence>
<name>A0A0B9H3U9_9GAMM</name>
<evidence type="ECO:0000256" key="7">
    <source>
        <dbReference type="PIRSR" id="PIRSR005096-2"/>
    </source>
</evidence>
<dbReference type="Gene3D" id="2.70.98.10">
    <property type="match status" value="1"/>
</dbReference>
<dbReference type="InterPro" id="IPR047215">
    <property type="entry name" value="Galactose_mutarotase-like"/>
</dbReference>
<organism evidence="9 10">
    <name type="scientific">Photobacterium gaetbulicola</name>
    <dbReference type="NCBI Taxonomy" id="1295392"/>
    <lineage>
        <taxon>Bacteria</taxon>
        <taxon>Pseudomonadati</taxon>
        <taxon>Pseudomonadota</taxon>
        <taxon>Gammaproteobacteria</taxon>
        <taxon>Vibrionales</taxon>
        <taxon>Vibrionaceae</taxon>
        <taxon>Photobacterium</taxon>
    </lineage>
</organism>
<gene>
    <name evidence="9" type="ORF">RJ45_00120</name>
</gene>
<evidence type="ECO:0000256" key="2">
    <source>
        <dbReference type="ARBA" id="ARBA00006206"/>
    </source>
</evidence>
<proteinExistence type="inferred from homology"/>
<reference evidence="9 10" key="1">
    <citation type="submission" date="2014-12" db="EMBL/GenBank/DDBJ databases">
        <title>Genome sequencing of Photobacterium gaetbulicola AD005a.</title>
        <authorList>
            <person name="Adrian T.G.S."/>
            <person name="Chan K.G."/>
        </authorList>
    </citation>
    <scope>NUCLEOTIDE SEQUENCE [LARGE SCALE GENOMIC DNA]</scope>
    <source>
        <strain evidence="9 10">AD005a</strain>
    </source>
</reference>
<evidence type="ECO:0000256" key="1">
    <source>
        <dbReference type="ARBA" id="ARBA00005028"/>
    </source>
</evidence>
<dbReference type="Pfam" id="PF01263">
    <property type="entry name" value="Aldose_epim"/>
    <property type="match status" value="1"/>
</dbReference>
<feature type="active site" description="Proton donor" evidence="6">
    <location>
        <position position="172"/>
    </location>
</feature>
<dbReference type="InterPro" id="IPR008183">
    <property type="entry name" value="Aldose_1/G6P_1-epimerase"/>
</dbReference>
<protein>
    <recommendedName>
        <fullName evidence="5">Aldose 1-epimerase</fullName>
        <ecNumber evidence="5">5.1.3.3</ecNumber>
    </recommendedName>
</protein>
<evidence type="ECO:0000313" key="9">
    <source>
        <dbReference type="EMBL" id="KHT65591.1"/>
    </source>
</evidence>
<dbReference type="RefSeq" id="WP_039456001.1">
    <property type="nucleotide sequence ID" value="NZ_JWLZ01000001.1"/>
</dbReference>
<dbReference type="PIRSF" id="PIRSF005096">
    <property type="entry name" value="GALM"/>
    <property type="match status" value="1"/>
</dbReference>
<evidence type="ECO:0000256" key="3">
    <source>
        <dbReference type="ARBA" id="ARBA00023235"/>
    </source>
</evidence>
<feature type="binding site" evidence="8">
    <location>
        <begin position="172"/>
        <end position="174"/>
    </location>
    <ligand>
        <name>beta-D-galactose</name>
        <dbReference type="ChEBI" id="CHEBI:27667"/>
    </ligand>
</feature>
<dbReference type="EC" id="5.1.3.3" evidence="5"/>
<dbReference type="AlphaFoldDB" id="A0A0B9H3U9"/>
<sequence length="340" mass="38390">MSSIKVQEWGKYQLYSLVNSQGTQIDISDLGGVIVNFFTTDAQGAKKNIVLGYETPEEYLKGQCYFGCIVGPWANRIADGRFTLDEVEYNLEQNEGTNHLHGASANLGAKSWLVNVVDDTTLELTTQVKAGEANYPCDIDFLVTYTLSEQNELGICYQAMPHAQTPINMTQHTYFNLSESENVLDHRIQIMSDHYLRVDALAIPLFIDSVDETPFDLREMQVIKDGIHQNNEQLHSAGGYDHCWCFEPNGIEHVATVKEDKSGLQLDVLTDQIGLQFYSGNFINKELGRNNKLYDKHAGLCLETQCYPNQINMENKSDCIYSPSKPYCHNVVYKVQTSEI</sequence>
<feature type="active site" description="Proton acceptor" evidence="6">
    <location>
        <position position="303"/>
    </location>
</feature>
<comment type="pathway">
    <text evidence="1 5">Carbohydrate metabolism; hexose metabolism.</text>
</comment>
<keyword evidence="4 5" id="KW-0119">Carbohydrate metabolism</keyword>
<dbReference type="GO" id="GO:0006006">
    <property type="term" value="P:glucose metabolic process"/>
    <property type="evidence" value="ECO:0007669"/>
    <property type="project" value="TreeGrafter"/>
</dbReference>
<dbReference type="Proteomes" id="UP000031278">
    <property type="component" value="Unassembled WGS sequence"/>
</dbReference>
<keyword evidence="3 5" id="KW-0413">Isomerase</keyword>
<evidence type="ECO:0000256" key="5">
    <source>
        <dbReference type="PIRNR" id="PIRNR005096"/>
    </source>
</evidence>
<feature type="binding site" evidence="7">
    <location>
        <position position="241"/>
    </location>
    <ligand>
        <name>beta-D-galactose</name>
        <dbReference type="ChEBI" id="CHEBI:27667"/>
    </ligand>
</feature>
<dbReference type="CDD" id="cd09019">
    <property type="entry name" value="galactose_mutarotase_like"/>
    <property type="match status" value="1"/>
</dbReference>